<reference evidence="1" key="1">
    <citation type="journal article" date="2015" name="Nature">
        <title>Complex archaea that bridge the gap between prokaryotes and eukaryotes.</title>
        <authorList>
            <person name="Spang A."/>
            <person name="Saw J.H."/>
            <person name="Jorgensen S.L."/>
            <person name="Zaremba-Niedzwiedzka K."/>
            <person name="Martijn J."/>
            <person name="Lind A.E."/>
            <person name="van Eijk R."/>
            <person name="Schleper C."/>
            <person name="Guy L."/>
            <person name="Ettema T.J."/>
        </authorList>
    </citation>
    <scope>NUCLEOTIDE SEQUENCE</scope>
</reference>
<organism evidence="1">
    <name type="scientific">marine sediment metagenome</name>
    <dbReference type="NCBI Taxonomy" id="412755"/>
    <lineage>
        <taxon>unclassified sequences</taxon>
        <taxon>metagenomes</taxon>
        <taxon>ecological metagenomes</taxon>
    </lineage>
</organism>
<gene>
    <name evidence="1" type="ORF">LCGC14_3087250</name>
</gene>
<evidence type="ECO:0000313" key="1">
    <source>
        <dbReference type="EMBL" id="KKK54186.1"/>
    </source>
</evidence>
<dbReference type="AlphaFoldDB" id="A0A0F8Z238"/>
<name>A0A0F8Z238_9ZZZZ</name>
<accession>A0A0F8Z238</accession>
<dbReference type="EMBL" id="LAZR01066124">
    <property type="protein sequence ID" value="KKK54186.1"/>
    <property type="molecule type" value="Genomic_DNA"/>
</dbReference>
<comment type="caution">
    <text evidence="1">The sequence shown here is derived from an EMBL/GenBank/DDBJ whole genome shotgun (WGS) entry which is preliminary data.</text>
</comment>
<protein>
    <submittedName>
        <fullName evidence="1">Uncharacterized protein</fullName>
    </submittedName>
</protein>
<proteinExistence type="predicted"/>
<feature type="non-terminal residue" evidence="1">
    <location>
        <position position="50"/>
    </location>
</feature>
<sequence>MADGILTGTIKTDHLLGNDQNGRGNGRQVNFQSKSFRSFFECIPFTCSLE</sequence>